<feature type="compositionally biased region" description="Basic and acidic residues" evidence="1">
    <location>
        <begin position="86"/>
        <end position="105"/>
    </location>
</feature>
<feature type="non-terminal residue" evidence="2">
    <location>
        <position position="105"/>
    </location>
</feature>
<feature type="region of interest" description="Disordered" evidence="1">
    <location>
        <begin position="1"/>
        <end position="105"/>
    </location>
</feature>
<protein>
    <submittedName>
        <fullName evidence="2">Uncharacterized protein</fullName>
    </submittedName>
</protein>
<accession>A0ABC8TA04</accession>
<reference evidence="2 3" key="1">
    <citation type="submission" date="2024-02" db="EMBL/GenBank/DDBJ databases">
        <authorList>
            <person name="Vignale AGUSTIN F."/>
            <person name="Sosa J E."/>
            <person name="Modenutti C."/>
        </authorList>
    </citation>
    <scope>NUCLEOTIDE SEQUENCE [LARGE SCALE GENOMIC DNA]</scope>
</reference>
<dbReference type="AlphaFoldDB" id="A0ABC8TA04"/>
<feature type="compositionally biased region" description="Basic and acidic residues" evidence="1">
    <location>
        <begin position="65"/>
        <end position="74"/>
    </location>
</feature>
<gene>
    <name evidence="2" type="ORF">ILEXP_LOCUS35153</name>
</gene>
<evidence type="ECO:0000256" key="1">
    <source>
        <dbReference type="SAM" id="MobiDB-lite"/>
    </source>
</evidence>
<organism evidence="2 3">
    <name type="scientific">Ilex paraguariensis</name>
    <name type="common">yerba mate</name>
    <dbReference type="NCBI Taxonomy" id="185542"/>
    <lineage>
        <taxon>Eukaryota</taxon>
        <taxon>Viridiplantae</taxon>
        <taxon>Streptophyta</taxon>
        <taxon>Embryophyta</taxon>
        <taxon>Tracheophyta</taxon>
        <taxon>Spermatophyta</taxon>
        <taxon>Magnoliopsida</taxon>
        <taxon>eudicotyledons</taxon>
        <taxon>Gunneridae</taxon>
        <taxon>Pentapetalae</taxon>
        <taxon>asterids</taxon>
        <taxon>campanulids</taxon>
        <taxon>Aquifoliales</taxon>
        <taxon>Aquifoliaceae</taxon>
        <taxon>Ilex</taxon>
    </lineage>
</organism>
<evidence type="ECO:0000313" key="2">
    <source>
        <dbReference type="EMBL" id="CAK9165956.1"/>
    </source>
</evidence>
<proteinExistence type="predicted"/>
<dbReference type="EMBL" id="CAUOFW020004502">
    <property type="protein sequence ID" value="CAK9165956.1"/>
    <property type="molecule type" value="Genomic_DNA"/>
</dbReference>
<comment type="caution">
    <text evidence="2">The sequence shown here is derived from an EMBL/GenBank/DDBJ whole genome shotgun (WGS) entry which is preliminary data.</text>
</comment>
<evidence type="ECO:0000313" key="3">
    <source>
        <dbReference type="Proteomes" id="UP001642360"/>
    </source>
</evidence>
<dbReference type="Proteomes" id="UP001642360">
    <property type="component" value="Unassembled WGS sequence"/>
</dbReference>
<sequence length="105" mass="11952">MERVEDRDREREREKANLLKEDMDASVASKRRKLKREHLPSEPGEYSPVAPPPPPLSSGIPQSYDGRERGDRKGAMVSRPGYLEEPALRMHGKEAASKMTHRDTD</sequence>
<feature type="compositionally biased region" description="Basic and acidic residues" evidence="1">
    <location>
        <begin position="1"/>
        <end position="23"/>
    </location>
</feature>
<name>A0ABC8TA04_9AQUA</name>
<keyword evidence="3" id="KW-1185">Reference proteome</keyword>